<accession>A0ACD3SKL4</accession>
<comment type="caution">
    <text evidence="1">The sequence shown here is derived from an EMBL/GenBank/DDBJ whole genome shotgun (WGS) entry which is preliminary data.</text>
</comment>
<evidence type="ECO:0000313" key="1">
    <source>
        <dbReference type="EMBL" id="TMS56713.1"/>
    </source>
</evidence>
<proteinExistence type="predicted"/>
<evidence type="ECO:0000313" key="2">
    <source>
        <dbReference type="Proteomes" id="UP000004277"/>
    </source>
</evidence>
<protein>
    <submittedName>
        <fullName evidence="1">Uncharacterized protein</fullName>
    </submittedName>
</protein>
<dbReference type="EMBL" id="AKCV02000026">
    <property type="protein sequence ID" value="TMS56713.1"/>
    <property type="molecule type" value="Genomic_DNA"/>
</dbReference>
<reference evidence="1" key="1">
    <citation type="submission" date="2019-05" db="EMBL/GenBank/DDBJ databases">
        <title>Revised genome assembly of Burkholderiaceae (previously Ralstonia) sp. PBA.</title>
        <authorList>
            <person name="Gan H.M."/>
        </authorList>
    </citation>
    <scope>NUCLEOTIDE SEQUENCE</scope>
    <source>
        <strain evidence="1">PBA</strain>
    </source>
</reference>
<dbReference type="Proteomes" id="UP000004277">
    <property type="component" value="Unassembled WGS sequence"/>
</dbReference>
<gene>
    <name evidence="1" type="ORF">MW7_016680</name>
</gene>
<sequence length="153" mass="16297">MNGFASRPDGDGIPLLTEVVDLTETPAVDPEVPSDATASVVPPGSSMSAQSETMSAASMSIDMLAQPFHRELPQSPAGMALSGNEAASPPAAAEDILQQFRATWPAIIEAECQEAVHATLRQFSDQLVETLSVHLTITLQARLETWLEARLRS</sequence>
<keyword evidence="2" id="KW-1185">Reference proteome</keyword>
<organism evidence="1 2">
    <name type="scientific">Imbroritus primus</name>
    <dbReference type="NCBI Taxonomy" id="3058603"/>
    <lineage>
        <taxon>Bacteria</taxon>
        <taxon>Pseudomonadati</taxon>
        <taxon>Pseudomonadota</taxon>
        <taxon>Betaproteobacteria</taxon>
        <taxon>Burkholderiales</taxon>
        <taxon>Burkholderiaceae</taxon>
        <taxon>Imbroritus</taxon>
    </lineage>
</organism>
<name>A0ACD3SKL4_9BURK</name>